<dbReference type="EMBL" id="BGPR01000797">
    <property type="protein sequence ID" value="GBM35899.1"/>
    <property type="molecule type" value="Genomic_DNA"/>
</dbReference>
<accession>A0A4Y2F6H1</accession>
<protein>
    <submittedName>
        <fullName evidence="1">Uncharacterized protein</fullName>
    </submittedName>
</protein>
<dbReference type="Proteomes" id="UP000499080">
    <property type="component" value="Unassembled WGS sequence"/>
</dbReference>
<keyword evidence="2" id="KW-1185">Reference proteome</keyword>
<dbReference type="AlphaFoldDB" id="A0A4Y2F6H1"/>
<comment type="caution">
    <text evidence="1">The sequence shown here is derived from an EMBL/GenBank/DDBJ whole genome shotgun (WGS) entry which is preliminary data.</text>
</comment>
<name>A0A4Y2F6H1_ARAVE</name>
<proteinExistence type="predicted"/>
<gene>
    <name evidence="1" type="ORF">AVEN_244970_1</name>
</gene>
<evidence type="ECO:0000313" key="1">
    <source>
        <dbReference type="EMBL" id="GBM35899.1"/>
    </source>
</evidence>
<sequence>MNSGQRRRNDGRTVEYADVCCRGKHPCYEILQCLRITSYLRCPQRIKIQGPGGQADRSGPSVQSSGAWGFLHTTIEKCPSVPSNMGHMFCRTVVGKICIYIFTD</sequence>
<evidence type="ECO:0000313" key="2">
    <source>
        <dbReference type="Proteomes" id="UP000499080"/>
    </source>
</evidence>
<reference evidence="1 2" key="1">
    <citation type="journal article" date="2019" name="Sci. Rep.">
        <title>Orb-weaving spider Araneus ventricosus genome elucidates the spidroin gene catalogue.</title>
        <authorList>
            <person name="Kono N."/>
            <person name="Nakamura H."/>
            <person name="Ohtoshi R."/>
            <person name="Moran D.A.P."/>
            <person name="Shinohara A."/>
            <person name="Yoshida Y."/>
            <person name="Fujiwara M."/>
            <person name="Mori M."/>
            <person name="Tomita M."/>
            <person name="Arakawa K."/>
        </authorList>
    </citation>
    <scope>NUCLEOTIDE SEQUENCE [LARGE SCALE GENOMIC DNA]</scope>
</reference>
<organism evidence="1 2">
    <name type="scientific">Araneus ventricosus</name>
    <name type="common">Orbweaver spider</name>
    <name type="synonym">Epeira ventricosa</name>
    <dbReference type="NCBI Taxonomy" id="182803"/>
    <lineage>
        <taxon>Eukaryota</taxon>
        <taxon>Metazoa</taxon>
        <taxon>Ecdysozoa</taxon>
        <taxon>Arthropoda</taxon>
        <taxon>Chelicerata</taxon>
        <taxon>Arachnida</taxon>
        <taxon>Araneae</taxon>
        <taxon>Araneomorphae</taxon>
        <taxon>Entelegynae</taxon>
        <taxon>Araneoidea</taxon>
        <taxon>Araneidae</taxon>
        <taxon>Araneus</taxon>
    </lineage>
</organism>